<protein>
    <submittedName>
        <fullName evidence="1">Uncharacterized protein</fullName>
    </submittedName>
</protein>
<sequence length="114" mass="12965">MKPPRAEVSLNSRDSYWGSSLKGRGVEATTIGRVLLKAAKEYQWGRIFLNWAMKPPKAEVSLNSRDSYWRSSLKGRGVEATNIGRVLQKAAKEYVWGRIFLNWAIKPPRAEESL</sequence>
<dbReference type="Proteomes" id="UP000466442">
    <property type="component" value="Unassembled WGS sequence"/>
</dbReference>
<organism evidence="1 2">
    <name type="scientific">Apolygus lucorum</name>
    <name type="common">Small green plant bug</name>
    <name type="synonym">Lygocoris lucorum</name>
    <dbReference type="NCBI Taxonomy" id="248454"/>
    <lineage>
        <taxon>Eukaryota</taxon>
        <taxon>Metazoa</taxon>
        <taxon>Ecdysozoa</taxon>
        <taxon>Arthropoda</taxon>
        <taxon>Hexapoda</taxon>
        <taxon>Insecta</taxon>
        <taxon>Pterygota</taxon>
        <taxon>Neoptera</taxon>
        <taxon>Paraneoptera</taxon>
        <taxon>Hemiptera</taxon>
        <taxon>Heteroptera</taxon>
        <taxon>Panheteroptera</taxon>
        <taxon>Cimicomorpha</taxon>
        <taxon>Miridae</taxon>
        <taxon>Mirini</taxon>
        <taxon>Apolygus</taxon>
    </lineage>
</organism>
<name>A0A8S9XW57_APOLU</name>
<comment type="caution">
    <text evidence="1">The sequence shown here is derived from an EMBL/GenBank/DDBJ whole genome shotgun (WGS) entry which is preliminary data.</text>
</comment>
<evidence type="ECO:0000313" key="1">
    <source>
        <dbReference type="EMBL" id="KAF6213280.1"/>
    </source>
</evidence>
<accession>A0A8S9XW57</accession>
<dbReference type="AlphaFoldDB" id="A0A8S9XW57"/>
<reference evidence="1" key="1">
    <citation type="journal article" date="2021" name="Mol. Ecol. Resour.">
        <title>Apolygus lucorum genome provides insights into omnivorousness and mesophyll feeding.</title>
        <authorList>
            <person name="Liu Y."/>
            <person name="Liu H."/>
            <person name="Wang H."/>
            <person name="Huang T."/>
            <person name="Liu B."/>
            <person name="Yang B."/>
            <person name="Yin L."/>
            <person name="Li B."/>
            <person name="Zhang Y."/>
            <person name="Zhang S."/>
            <person name="Jiang F."/>
            <person name="Zhang X."/>
            <person name="Ren Y."/>
            <person name="Wang B."/>
            <person name="Wang S."/>
            <person name="Lu Y."/>
            <person name="Wu K."/>
            <person name="Fan W."/>
            <person name="Wang G."/>
        </authorList>
    </citation>
    <scope>NUCLEOTIDE SEQUENCE</scope>
    <source>
        <strain evidence="1">12Hb</strain>
    </source>
</reference>
<proteinExistence type="predicted"/>
<gene>
    <name evidence="1" type="ORF">GE061_010998</name>
</gene>
<keyword evidence="2" id="KW-1185">Reference proteome</keyword>
<dbReference type="EMBL" id="WIXP02000003">
    <property type="protein sequence ID" value="KAF6213280.1"/>
    <property type="molecule type" value="Genomic_DNA"/>
</dbReference>
<evidence type="ECO:0000313" key="2">
    <source>
        <dbReference type="Proteomes" id="UP000466442"/>
    </source>
</evidence>